<dbReference type="EMBL" id="GBRH01233717">
    <property type="protein sequence ID" value="JAD64178.1"/>
    <property type="molecule type" value="Transcribed_RNA"/>
</dbReference>
<reference evidence="1" key="1">
    <citation type="submission" date="2014-09" db="EMBL/GenBank/DDBJ databases">
        <authorList>
            <person name="Magalhaes I.L.F."/>
            <person name="Oliveira U."/>
            <person name="Santos F.R."/>
            <person name="Vidigal T.H.D.A."/>
            <person name="Brescovit A.D."/>
            <person name="Santos A.J."/>
        </authorList>
    </citation>
    <scope>NUCLEOTIDE SEQUENCE</scope>
    <source>
        <tissue evidence="1">Shoot tissue taken approximately 20 cm above the soil surface</tissue>
    </source>
</reference>
<proteinExistence type="predicted"/>
<evidence type="ECO:0000313" key="1">
    <source>
        <dbReference type="EMBL" id="JAD64178.1"/>
    </source>
</evidence>
<protein>
    <submittedName>
        <fullName evidence="1">Uncharacterized protein</fullName>
    </submittedName>
</protein>
<reference evidence="1" key="2">
    <citation type="journal article" date="2015" name="Data Brief">
        <title>Shoot transcriptome of the giant reed, Arundo donax.</title>
        <authorList>
            <person name="Barrero R.A."/>
            <person name="Guerrero F.D."/>
            <person name="Moolhuijzen P."/>
            <person name="Goolsby J.A."/>
            <person name="Tidwell J."/>
            <person name="Bellgard S.E."/>
            <person name="Bellgard M.I."/>
        </authorList>
    </citation>
    <scope>NUCLEOTIDE SEQUENCE</scope>
    <source>
        <tissue evidence="1">Shoot tissue taken approximately 20 cm above the soil surface</tissue>
    </source>
</reference>
<organism evidence="1">
    <name type="scientific">Arundo donax</name>
    <name type="common">Giant reed</name>
    <name type="synonym">Donax arundinaceus</name>
    <dbReference type="NCBI Taxonomy" id="35708"/>
    <lineage>
        <taxon>Eukaryota</taxon>
        <taxon>Viridiplantae</taxon>
        <taxon>Streptophyta</taxon>
        <taxon>Embryophyta</taxon>
        <taxon>Tracheophyta</taxon>
        <taxon>Spermatophyta</taxon>
        <taxon>Magnoliopsida</taxon>
        <taxon>Liliopsida</taxon>
        <taxon>Poales</taxon>
        <taxon>Poaceae</taxon>
        <taxon>PACMAD clade</taxon>
        <taxon>Arundinoideae</taxon>
        <taxon>Arundineae</taxon>
        <taxon>Arundo</taxon>
    </lineage>
</organism>
<name>A0A0A9BPW5_ARUDO</name>
<sequence>MPAEAHAAAMRAAAGLLWSTDDSNGGGSLVDGTAARRAPRVRARSESIGKLWIRSKDGQIWSERLRIDGEAGCGRAVSRLATAGSGCGVGVVVSSV</sequence>
<accession>A0A0A9BPW5</accession>
<dbReference type="AlphaFoldDB" id="A0A0A9BPW5"/>